<name>A0A225SV99_9BURK</name>
<dbReference type="Proteomes" id="UP000214747">
    <property type="component" value="Unassembled WGS sequence"/>
</dbReference>
<feature type="domain" description="AB hydrolase-1" evidence="2">
    <location>
        <begin position="39"/>
        <end position="251"/>
    </location>
</feature>
<evidence type="ECO:0000313" key="3">
    <source>
        <dbReference type="EMBL" id="OWY34805.1"/>
    </source>
</evidence>
<gene>
    <name evidence="3" type="ORF">CEJ45_10955</name>
</gene>
<dbReference type="InterPro" id="IPR052897">
    <property type="entry name" value="Sec-Metab_Biosynth_Hydrolase"/>
</dbReference>
<dbReference type="PANTHER" id="PTHR37017">
    <property type="entry name" value="AB HYDROLASE-1 DOMAIN-CONTAINING PROTEIN-RELATED"/>
    <property type="match status" value="1"/>
</dbReference>
<accession>A0A225SV99</accession>
<dbReference type="AlphaFoldDB" id="A0A225SV99"/>
<dbReference type="InterPro" id="IPR029058">
    <property type="entry name" value="AB_hydrolase_fold"/>
</dbReference>
<evidence type="ECO:0000256" key="1">
    <source>
        <dbReference type="SAM" id="SignalP"/>
    </source>
</evidence>
<dbReference type="Gene3D" id="3.40.50.1820">
    <property type="entry name" value="alpha/beta hydrolase"/>
    <property type="match status" value="1"/>
</dbReference>
<organism evidence="3 4">
    <name type="scientific">Herbaspirillum aquaticum</name>
    <dbReference type="NCBI Taxonomy" id="568783"/>
    <lineage>
        <taxon>Bacteria</taxon>
        <taxon>Pseudomonadati</taxon>
        <taxon>Pseudomonadota</taxon>
        <taxon>Betaproteobacteria</taxon>
        <taxon>Burkholderiales</taxon>
        <taxon>Oxalobacteraceae</taxon>
        <taxon>Herbaspirillum</taxon>
    </lineage>
</organism>
<reference evidence="3 4" key="1">
    <citation type="journal article" date="2010" name="Int. J. Syst. Evol. Microbiol.">
        <title>Reclassification of Herbaspirillum putei as a later heterotypic synonym of Herbaspirillum huttiense, with the description of H. huttiense subsp. huttiense subsp. nov. and H. huttiense subsp. putei subsp. nov., comb. nov., and description of Herbaspirillum aquaticum sp. nov.</title>
        <authorList>
            <person name="Dobritsa A.P."/>
            <person name="Reddy M.C."/>
            <person name="Samadpour M."/>
        </authorList>
    </citation>
    <scope>NUCLEOTIDE SEQUENCE [LARGE SCALE GENOMIC DNA]</scope>
    <source>
        <strain evidence="3 4">IEH 4430</strain>
    </source>
</reference>
<evidence type="ECO:0000313" key="4">
    <source>
        <dbReference type="Proteomes" id="UP000214747"/>
    </source>
</evidence>
<keyword evidence="1" id="KW-0732">Signal</keyword>
<dbReference type="SUPFAM" id="SSF53474">
    <property type="entry name" value="alpha/beta-Hydrolases"/>
    <property type="match status" value="1"/>
</dbReference>
<dbReference type="Pfam" id="PF12697">
    <property type="entry name" value="Abhydrolase_6"/>
    <property type="match status" value="1"/>
</dbReference>
<comment type="caution">
    <text evidence="3">The sequence shown here is derived from an EMBL/GenBank/DDBJ whole genome shotgun (WGS) entry which is preliminary data.</text>
</comment>
<evidence type="ECO:0000259" key="2">
    <source>
        <dbReference type="Pfam" id="PF12697"/>
    </source>
</evidence>
<dbReference type="InterPro" id="IPR000073">
    <property type="entry name" value="AB_hydrolase_1"/>
</dbReference>
<feature type="chain" id="PRO_5013347745" description="AB hydrolase-1 domain-containing protein" evidence="1">
    <location>
        <begin position="31"/>
        <end position="261"/>
    </location>
</feature>
<keyword evidence="4" id="KW-1185">Reference proteome</keyword>
<proteinExistence type="predicted"/>
<dbReference type="PANTHER" id="PTHR37017:SF11">
    <property type="entry name" value="ESTERASE_LIPASE_THIOESTERASE DOMAIN-CONTAINING PROTEIN"/>
    <property type="match status" value="1"/>
</dbReference>
<sequence length="261" mass="26905">MKSSSTRFSLKTGLGMLAIAAAFTGSNAMAADATEKPSVVIVHGAFADGSDWAKVIPLLQAKGIKVTAVQNPLTSLADDVAAAKRAIDNQPGKVVLVGHSWGGTVITEAGNHEKVASLVYVAAFAPDAGQATGDLGRDLPVPPGIAKLSVDKAGFASLPPAALAADFAQDVPAKQAAVMAATQGPIAMKAFGDKVETAAWKTRPSWYIVSTQDRMIQPALERSFAKQINAKTTELAASHVPQQSRPADVAKVILEAVAATK</sequence>
<protein>
    <recommendedName>
        <fullName evidence="2">AB hydrolase-1 domain-containing protein</fullName>
    </recommendedName>
</protein>
<dbReference type="EMBL" id="NJGV01000008">
    <property type="protein sequence ID" value="OWY34805.1"/>
    <property type="molecule type" value="Genomic_DNA"/>
</dbReference>
<feature type="signal peptide" evidence="1">
    <location>
        <begin position="1"/>
        <end position="30"/>
    </location>
</feature>
<dbReference type="RefSeq" id="WP_088755149.1">
    <property type="nucleotide sequence ID" value="NZ_NJGV01000008.1"/>
</dbReference>